<dbReference type="SMART" id="SM00324">
    <property type="entry name" value="RhoGAP"/>
    <property type="match status" value="1"/>
</dbReference>
<dbReference type="PROSITE" id="PS50003">
    <property type="entry name" value="PH_DOMAIN"/>
    <property type="match status" value="1"/>
</dbReference>
<gene>
    <name evidence="2" type="ORF">QR98_0073050</name>
</gene>
<dbReference type="PROSITE" id="PS50238">
    <property type="entry name" value="RHOGAP"/>
    <property type="match status" value="1"/>
</dbReference>
<accession>A0A132AEB5</accession>
<dbReference type="EMBL" id="JXLN01012684">
    <property type="protein sequence ID" value="KPM08780.1"/>
    <property type="molecule type" value="Genomic_DNA"/>
</dbReference>
<evidence type="ECO:0000313" key="2">
    <source>
        <dbReference type="EMBL" id="KPM08780.1"/>
    </source>
</evidence>
<dbReference type="AlphaFoldDB" id="A0A132AEB5"/>
<dbReference type="SMART" id="SM00233">
    <property type="entry name" value="PH"/>
    <property type="match status" value="1"/>
</dbReference>
<dbReference type="PANTHER" id="PTHR23176:SF129">
    <property type="entry name" value="RHO GTPASE ACTIVATING PROTEIN AT 16F, ISOFORM E-RELATED"/>
    <property type="match status" value="1"/>
</dbReference>
<dbReference type="Pfam" id="PF00169">
    <property type="entry name" value="PH"/>
    <property type="match status" value="1"/>
</dbReference>
<dbReference type="Gene3D" id="1.10.555.10">
    <property type="entry name" value="Rho GTPase activation protein"/>
    <property type="match status" value="1"/>
</dbReference>
<dbReference type="InterPro" id="IPR000198">
    <property type="entry name" value="RhoGAP_dom"/>
</dbReference>
<dbReference type="GO" id="GO:0005096">
    <property type="term" value="F:GTPase activator activity"/>
    <property type="evidence" value="ECO:0007669"/>
    <property type="project" value="UniProtKB-KW"/>
</dbReference>
<proteinExistence type="predicted"/>
<dbReference type="InterPro" id="IPR001849">
    <property type="entry name" value="PH_domain"/>
</dbReference>
<dbReference type="Pfam" id="PF00620">
    <property type="entry name" value="RhoGAP"/>
    <property type="match status" value="2"/>
</dbReference>
<dbReference type="InterPro" id="IPR011993">
    <property type="entry name" value="PH-like_dom_sf"/>
</dbReference>
<dbReference type="VEuPathDB" id="VectorBase:SSCA003785"/>
<dbReference type="GO" id="GO:0007165">
    <property type="term" value="P:signal transduction"/>
    <property type="evidence" value="ECO:0007669"/>
    <property type="project" value="InterPro"/>
</dbReference>
<dbReference type="GO" id="GO:0005737">
    <property type="term" value="C:cytoplasm"/>
    <property type="evidence" value="ECO:0007669"/>
    <property type="project" value="TreeGrafter"/>
</dbReference>
<dbReference type="PANTHER" id="PTHR23176">
    <property type="entry name" value="RHO/RAC/CDC GTPASE-ACTIVATING PROTEIN"/>
    <property type="match status" value="1"/>
</dbReference>
<protein>
    <submittedName>
        <fullName evidence="2">Rho GTPase-activating protein 12-like protein</fullName>
    </submittedName>
</protein>
<comment type="caution">
    <text evidence="2">The sequence shown here is derived from an EMBL/GenBank/DDBJ whole genome shotgun (WGS) entry which is preliminary data.</text>
</comment>
<dbReference type="SUPFAM" id="SSF48350">
    <property type="entry name" value="GTPase activation domain, GAP"/>
    <property type="match status" value="1"/>
</dbReference>
<evidence type="ECO:0000313" key="3">
    <source>
        <dbReference type="Proteomes" id="UP000616769"/>
    </source>
</evidence>
<evidence type="ECO:0000256" key="1">
    <source>
        <dbReference type="ARBA" id="ARBA00022468"/>
    </source>
</evidence>
<dbReference type="InterPro" id="IPR050729">
    <property type="entry name" value="Rho-GAP"/>
</dbReference>
<dbReference type="InterPro" id="IPR008936">
    <property type="entry name" value="Rho_GTPase_activation_prot"/>
</dbReference>
<sequence length="402" mass="46890">IVLHDTLSQARVLISGKNKRKHWSSSYLVLTEHYLYFFKDHKNMLSPQKSDFIIGLLNAKVDWCCGYESSRKNCFKILTFQNQTLLQDDDRDKSIKWIKSIGDCIRKLVRICVNFIKLLFRSSIPKYLNEKDEHNLSLNPNHHYALNQSGSNTIGGYTKFSQQLNHRPSLLAQKTTPTTTGVVIIEKRKKIRERLLNFLKKRPPAESLREKGILKDENVFGCTLERICSRENTLVPRLVTECIDAIEKNDITADGIYRACGNLATVQRLRFEINQDNYHGIQKEPDVHVLTGLLKMFFRDLKEPLFPFDRFENLIKLIGLLSNFIFPFQLNRINSYPLIPYNRVTGYSKQNRMHIQNLAIVFGPTLIRKMNDLNNLVFDMMLQVQQSQVIEFLLLEFNTLFD</sequence>
<keyword evidence="1" id="KW-0343">GTPase activation</keyword>
<dbReference type="OrthoDB" id="2155291at2759"/>
<name>A0A132AEB5_SARSC</name>
<feature type="non-terminal residue" evidence="2">
    <location>
        <position position="1"/>
    </location>
</feature>
<dbReference type="Gene3D" id="2.30.29.30">
    <property type="entry name" value="Pleckstrin-homology domain (PH domain)/Phosphotyrosine-binding domain (PTB)"/>
    <property type="match status" value="1"/>
</dbReference>
<dbReference type="Proteomes" id="UP000616769">
    <property type="component" value="Unassembled WGS sequence"/>
</dbReference>
<reference evidence="2 3" key="1">
    <citation type="journal article" date="2015" name="Parasit. Vectors">
        <title>Draft genome of the scabies mite.</title>
        <authorList>
            <person name="Rider S.D.Jr."/>
            <person name="Morgan M.S."/>
            <person name="Arlian L.G."/>
        </authorList>
    </citation>
    <scope>NUCLEOTIDE SEQUENCE [LARGE SCALE GENOMIC DNA]</scope>
    <source>
        <strain evidence="2">Arlian Lab</strain>
    </source>
</reference>
<organism evidence="2 3">
    <name type="scientific">Sarcoptes scabiei</name>
    <name type="common">Itch mite</name>
    <name type="synonym">Acarus scabiei</name>
    <dbReference type="NCBI Taxonomy" id="52283"/>
    <lineage>
        <taxon>Eukaryota</taxon>
        <taxon>Metazoa</taxon>
        <taxon>Ecdysozoa</taxon>
        <taxon>Arthropoda</taxon>
        <taxon>Chelicerata</taxon>
        <taxon>Arachnida</taxon>
        <taxon>Acari</taxon>
        <taxon>Acariformes</taxon>
        <taxon>Sarcoptiformes</taxon>
        <taxon>Astigmata</taxon>
        <taxon>Psoroptidia</taxon>
        <taxon>Sarcoptoidea</taxon>
        <taxon>Sarcoptidae</taxon>
        <taxon>Sarcoptinae</taxon>
        <taxon>Sarcoptes</taxon>
    </lineage>
</organism>
<dbReference type="SUPFAM" id="SSF50729">
    <property type="entry name" value="PH domain-like"/>
    <property type="match status" value="1"/>
</dbReference>